<dbReference type="Proteomes" id="UP000183832">
    <property type="component" value="Unassembled WGS sequence"/>
</dbReference>
<name>A0A1J1HRH2_9DIPT</name>
<gene>
    <name evidence="1" type="ORF">CLUMA_CG004348</name>
</gene>
<sequence length="85" mass="10000">MNTGRDKENEFSNRLKIQRKISLNKEENENLISVFVVKVEREYGRSEIINVHNHRMKTIELLKHDVVSIQFSKTVTTNNCLLQSN</sequence>
<reference evidence="1 2" key="1">
    <citation type="submission" date="2015-04" db="EMBL/GenBank/DDBJ databases">
        <authorList>
            <person name="Syromyatnikov M.Y."/>
            <person name="Popov V.N."/>
        </authorList>
    </citation>
    <scope>NUCLEOTIDE SEQUENCE [LARGE SCALE GENOMIC DNA]</scope>
</reference>
<evidence type="ECO:0000313" key="1">
    <source>
        <dbReference type="EMBL" id="CRK90647.1"/>
    </source>
</evidence>
<accession>A0A1J1HRH2</accession>
<dbReference type="AlphaFoldDB" id="A0A1J1HRH2"/>
<organism evidence="1 2">
    <name type="scientific">Clunio marinus</name>
    <dbReference type="NCBI Taxonomy" id="568069"/>
    <lineage>
        <taxon>Eukaryota</taxon>
        <taxon>Metazoa</taxon>
        <taxon>Ecdysozoa</taxon>
        <taxon>Arthropoda</taxon>
        <taxon>Hexapoda</taxon>
        <taxon>Insecta</taxon>
        <taxon>Pterygota</taxon>
        <taxon>Neoptera</taxon>
        <taxon>Endopterygota</taxon>
        <taxon>Diptera</taxon>
        <taxon>Nematocera</taxon>
        <taxon>Chironomoidea</taxon>
        <taxon>Chironomidae</taxon>
        <taxon>Clunio</taxon>
    </lineage>
</organism>
<evidence type="ECO:0000313" key="2">
    <source>
        <dbReference type="Proteomes" id="UP000183832"/>
    </source>
</evidence>
<protein>
    <submittedName>
        <fullName evidence="1">CLUMA_CG004348, isoform A</fullName>
    </submittedName>
</protein>
<keyword evidence="2" id="KW-1185">Reference proteome</keyword>
<dbReference type="EMBL" id="CVRI01000020">
    <property type="protein sequence ID" value="CRK90647.1"/>
    <property type="molecule type" value="Genomic_DNA"/>
</dbReference>
<proteinExistence type="predicted"/>